<comment type="similarity">
    <text evidence="6">Belongs to the zinc-containing alcohol dehydrogenase family.</text>
</comment>
<dbReference type="Proteomes" id="UP000653631">
    <property type="component" value="Unassembled WGS sequence"/>
</dbReference>
<evidence type="ECO:0000256" key="6">
    <source>
        <dbReference type="RuleBase" id="RU361277"/>
    </source>
</evidence>
<dbReference type="PROSITE" id="PS00059">
    <property type="entry name" value="ADH_ZINC"/>
    <property type="match status" value="1"/>
</dbReference>
<proteinExistence type="inferred from homology"/>
<dbReference type="Gene3D" id="3.90.180.10">
    <property type="entry name" value="Medium-chain alcohol dehydrogenases, catalytic domain"/>
    <property type="match status" value="1"/>
</dbReference>
<dbReference type="CDD" id="cd08278">
    <property type="entry name" value="benzyl_alcohol_DH"/>
    <property type="match status" value="1"/>
</dbReference>
<dbReference type="SMART" id="SM00829">
    <property type="entry name" value="PKS_ER"/>
    <property type="match status" value="1"/>
</dbReference>
<dbReference type="Pfam" id="PF00107">
    <property type="entry name" value="ADH_zinc_N"/>
    <property type="match status" value="1"/>
</dbReference>
<keyword evidence="5" id="KW-0520">NAD</keyword>
<dbReference type="PANTHER" id="PTHR43880:SF12">
    <property type="entry name" value="ALCOHOL DEHYDROGENASE CLASS-3"/>
    <property type="match status" value="1"/>
</dbReference>
<name>A0ABD0AMG4_LIMFE</name>
<dbReference type="GO" id="GO:0046872">
    <property type="term" value="F:metal ion binding"/>
    <property type="evidence" value="ECO:0007669"/>
    <property type="project" value="UniProtKB-KW"/>
</dbReference>
<evidence type="ECO:0000256" key="4">
    <source>
        <dbReference type="ARBA" id="ARBA00023002"/>
    </source>
</evidence>
<dbReference type="RefSeq" id="WP_099032462.1">
    <property type="nucleotide sequence ID" value="NZ_BOLH01000019.1"/>
</dbReference>
<gene>
    <name evidence="8" type="ORF">LF01B1_16420</name>
</gene>
<evidence type="ECO:0000256" key="3">
    <source>
        <dbReference type="ARBA" id="ARBA00022833"/>
    </source>
</evidence>
<dbReference type="Gene3D" id="3.40.50.720">
    <property type="entry name" value="NAD(P)-binding Rossmann-like Domain"/>
    <property type="match status" value="1"/>
</dbReference>
<protein>
    <submittedName>
        <fullName evidence="8">Alcohol dehydrogenase</fullName>
    </submittedName>
</protein>
<dbReference type="EMBL" id="BOLH01000019">
    <property type="protein sequence ID" value="GIC72627.1"/>
    <property type="molecule type" value="Genomic_DNA"/>
</dbReference>
<dbReference type="InterPro" id="IPR013149">
    <property type="entry name" value="ADH-like_C"/>
</dbReference>
<keyword evidence="4" id="KW-0560">Oxidoreductase</keyword>
<comment type="cofactor">
    <cofactor evidence="1 6">
        <name>Zn(2+)</name>
        <dbReference type="ChEBI" id="CHEBI:29105"/>
    </cofactor>
</comment>
<keyword evidence="3 6" id="KW-0862">Zinc</keyword>
<evidence type="ECO:0000313" key="9">
    <source>
        <dbReference type="Proteomes" id="UP000653631"/>
    </source>
</evidence>
<organism evidence="8 9">
    <name type="scientific">Limosilactobacillus fermentum</name>
    <name type="common">Lactobacillus fermentum</name>
    <dbReference type="NCBI Taxonomy" id="1613"/>
    <lineage>
        <taxon>Bacteria</taxon>
        <taxon>Bacillati</taxon>
        <taxon>Bacillota</taxon>
        <taxon>Bacilli</taxon>
        <taxon>Lactobacillales</taxon>
        <taxon>Lactobacillaceae</taxon>
        <taxon>Limosilactobacillus</taxon>
    </lineage>
</organism>
<dbReference type="Pfam" id="PF08240">
    <property type="entry name" value="ADH_N"/>
    <property type="match status" value="1"/>
</dbReference>
<dbReference type="GO" id="GO:0016491">
    <property type="term" value="F:oxidoreductase activity"/>
    <property type="evidence" value="ECO:0007669"/>
    <property type="project" value="UniProtKB-KW"/>
</dbReference>
<evidence type="ECO:0000256" key="5">
    <source>
        <dbReference type="ARBA" id="ARBA00023027"/>
    </source>
</evidence>
<dbReference type="AlphaFoldDB" id="A0ABD0AMG4"/>
<feature type="domain" description="Enoyl reductase (ER)" evidence="7">
    <location>
        <begin position="10"/>
        <end position="356"/>
    </location>
</feature>
<comment type="caution">
    <text evidence="8">The sequence shown here is derived from an EMBL/GenBank/DDBJ whole genome shotgun (WGS) entry which is preliminary data.</text>
</comment>
<sequence>MKVTAAVVNGEKRDFELEEIELDAPKDNEVLIKLVATGVCHTDVAGQDGLTTPMPVVLGHEGAGIVEQVGAAVSSVKPGDKVILSFSYCGKCRNCLEGHPGMCEKFNDLNFAGPNFDGTHRMHKDRHDLSLFFGQSSFVTYTVVDEHNIVKVPDDADVDLAYLGPLGCGLQTGSGSVLNYLKPEPGATIAIFGMGPVGLSAVMGAKIAEASRILVFDLNDQRLAMAKELGATDVFNSKDIDVEATVKELIPGGIDYSLDTTGNGFVIKNAIHILRPAGTCVLIGIGGDIQINVMNDLLAESKKLVGVVEGDSIPQEYIPKLIKYYQDGKFPLDKLIKVYDFQDINQAFADFKAGKVFKPISATQPPRRAV</sequence>
<accession>A0ABD0AMG4</accession>
<evidence type="ECO:0000256" key="1">
    <source>
        <dbReference type="ARBA" id="ARBA00001947"/>
    </source>
</evidence>
<dbReference type="FunFam" id="3.40.50.720:FF:000003">
    <property type="entry name" value="S-(hydroxymethyl)glutathione dehydrogenase"/>
    <property type="match status" value="1"/>
</dbReference>
<dbReference type="InterPro" id="IPR020843">
    <property type="entry name" value="ER"/>
</dbReference>
<dbReference type="PANTHER" id="PTHR43880">
    <property type="entry name" value="ALCOHOL DEHYDROGENASE"/>
    <property type="match status" value="1"/>
</dbReference>
<keyword evidence="2 6" id="KW-0479">Metal-binding</keyword>
<reference evidence="8 9" key="1">
    <citation type="submission" date="2021-01" db="EMBL/GenBank/DDBJ databases">
        <title>Development of a method for detection of lactic acid bacteria that cause putrefactive shochu mash.</title>
        <authorList>
            <person name="Takashita H."/>
            <person name="Fujihara E."/>
            <person name="Takayama K."/>
            <person name="Yamamoto H."/>
            <person name="Mizutani M."/>
            <person name="Kajiwara Y."/>
        </authorList>
    </citation>
    <scope>NUCLEOTIDE SEQUENCE [LARGE SCALE GENOMIC DNA]</scope>
    <source>
        <strain evidence="8 9">01-B1</strain>
    </source>
</reference>
<dbReference type="InterPro" id="IPR002328">
    <property type="entry name" value="ADH_Zn_CS"/>
</dbReference>
<dbReference type="SUPFAM" id="SSF51735">
    <property type="entry name" value="NAD(P)-binding Rossmann-fold domains"/>
    <property type="match status" value="1"/>
</dbReference>
<evidence type="ECO:0000259" key="7">
    <source>
        <dbReference type="SMART" id="SM00829"/>
    </source>
</evidence>
<evidence type="ECO:0000256" key="2">
    <source>
        <dbReference type="ARBA" id="ARBA00022723"/>
    </source>
</evidence>
<dbReference type="InterPro" id="IPR013154">
    <property type="entry name" value="ADH-like_N"/>
</dbReference>
<dbReference type="InterPro" id="IPR011032">
    <property type="entry name" value="GroES-like_sf"/>
</dbReference>
<dbReference type="SUPFAM" id="SSF50129">
    <property type="entry name" value="GroES-like"/>
    <property type="match status" value="1"/>
</dbReference>
<dbReference type="InterPro" id="IPR036291">
    <property type="entry name" value="NAD(P)-bd_dom_sf"/>
</dbReference>
<evidence type="ECO:0000313" key="8">
    <source>
        <dbReference type="EMBL" id="GIC72627.1"/>
    </source>
</evidence>